<dbReference type="AlphaFoldDB" id="A0A8J9V2G6"/>
<protein>
    <submittedName>
        <fullName evidence="1">Uncharacterized protein</fullName>
    </submittedName>
</protein>
<keyword evidence="2" id="KW-1185">Reference proteome</keyword>
<proteinExistence type="predicted"/>
<sequence>MYKELDMQTEQDVTAELTNHNIKNNSKRLQTFIDTFAQFINPFDAKVPQNLLINISSGKAASEPVEQFLLNIERNGEIERKKFIAECEQDDEIVPFIGNKNIVVNFKNCHSFSVINNAVVSSIDENLSCPEHEEADTKIIHHICNFVDQANFVIQCSDTDIAVIMLGNMHHLKNDDSHVWILTGTGNKVRYIDITEIYKHLGPTLSRCLPGFYAITGCDYNPAFFRKGKQRPFNVLKKKVEYQIAFMKLGDVDLFSDLELEQNVFNTIQKIICELYNVAGIIDVDAARLQLFINTYMVCDVNEEFNRKNVKNFDASNLPPCKSELSQQFRRANYITSLWKNAHMKKISIFSPDNNGWTLKDNKYHFNWFDGDQLPSFVIESLQEESENESNMDDNEDSQCQHWVELIKLRR</sequence>
<evidence type="ECO:0000313" key="2">
    <source>
        <dbReference type="Proteomes" id="UP000838878"/>
    </source>
</evidence>
<dbReference type="Proteomes" id="UP000838878">
    <property type="component" value="Chromosome 8"/>
</dbReference>
<dbReference type="OrthoDB" id="6430887at2759"/>
<feature type="non-terminal residue" evidence="1">
    <location>
        <position position="411"/>
    </location>
</feature>
<reference evidence="1" key="1">
    <citation type="submission" date="2021-12" db="EMBL/GenBank/DDBJ databases">
        <authorList>
            <person name="Martin H S."/>
        </authorList>
    </citation>
    <scope>NUCLEOTIDE SEQUENCE</scope>
</reference>
<evidence type="ECO:0000313" key="1">
    <source>
        <dbReference type="EMBL" id="CAH0730458.1"/>
    </source>
</evidence>
<dbReference type="EMBL" id="OV170228">
    <property type="protein sequence ID" value="CAH0730458.1"/>
    <property type="molecule type" value="Genomic_DNA"/>
</dbReference>
<organism evidence="1 2">
    <name type="scientific">Brenthis ino</name>
    <name type="common">lesser marbled fritillary</name>
    <dbReference type="NCBI Taxonomy" id="405034"/>
    <lineage>
        <taxon>Eukaryota</taxon>
        <taxon>Metazoa</taxon>
        <taxon>Ecdysozoa</taxon>
        <taxon>Arthropoda</taxon>
        <taxon>Hexapoda</taxon>
        <taxon>Insecta</taxon>
        <taxon>Pterygota</taxon>
        <taxon>Neoptera</taxon>
        <taxon>Endopterygota</taxon>
        <taxon>Lepidoptera</taxon>
        <taxon>Glossata</taxon>
        <taxon>Ditrysia</taxon>
        <taxon>Papilionoidea</taxon>
        <taxon>Nymphalidae</taxon>
        <taxon>Heliconiinae</taxon>
        <taxon>Argynnini</taxon>
        <taxon>Brenthis</taxon>
    </lineage>
</organism>
<accession>A0A8J9V2G6</accession>
<dbReference type="PANTHER" id="PTHR46704">
    <property type="entry name" value="CXC DOMAIN-CONTAINING PROTEIN-RELATED"/>
    <property type="match status" value="1"/>
</dbReference>
<gene>
    <name evidence="1" type="ORF">BINO364_LOCUS15439</name>
</gene>
<name>A0A8J9V2G6_9NEOP</name>
<dbReference type="PANTHER" id="PTHR46704:SF9">
    <property type="entry name" value="BHLH DOMAIN-CONTAINING PROTEIN"/>
    <property type="match status" value="1"/>
</dbReference>